<dbReference type="EMBL" id="CP022383">
    <property type="protein sequence ID" value="ATA78739.1"/>
    <property type="molecule type" value="Genomic_DNA"/>
</dbReference>
<dbReference type="InterPro" id="IPR050742">
    <property type="entry name" value="Helicase_Restrict-Modif_Enz"/>
</dbReference>
<keyword evidence="2" id="KW-0378">Hydrolase</keyword>
<dbReference type="SUPFAM" id="SSF52540">
    <property type="entry name" value="P-loop containing nucleoside triphosphate hydrolases"/>
    <property type="match status" value="1"/>
</dbReference>
<dbReference type="Gene3D" id="3.40.50.300">
    <property type="entry name" value="P-loop containing nucleotide triphosphate hydrolases"/>
    <property type="match status" value="2"/>
</dbReference>
<dbReference type="Proteomes" id="UP000217334">
    <property type="component" value="Chromosome"/>
</dbReference>
<evidence type="ECO:0000313" key="2">
    <source>
        <dbReference type="EMBL" id="ATA78739.1"/>
    </source>
</evidence>
<evidence type="ECO:0000313" key="3">
    <source>
        <dbReference type="Proteomes" id="UP000217334"/>
    </source>
</evidence>
<dbReference type="InterPro" id="IPR027417">
    <property type="entry name" value="P-loop_NTPase"/>
</dbReference>
<dbReference type="Pfam" id="PF04851">
    <property type="entry name" value="ResIII"/>
    <property type="match status" value="1"/>
</dbReference>
<protein>
    <submittedName>
        <fullName evidence="2">DNA/RNA helicase</fullName>
    </submittedName>
</protein>
<dbReference type="AlphaFoldDB" id="A0A250F0R7"/>
<dbReference type="InterPro" id="IPR014001">
    <property type="entry name" value="Helicase_ATP-bd"/>
</dbReference>
<name>A0A250F0R7_CAPSP</name>
<dbReference type="GO" id="GO:0005524">
    <property type="term" value="F:ATP binding"/>
    <property type="evidence" value="ECO:0007669"/>
    <property type="project" value="InterPro"/>
</dbReference>
<feature type="domain" description="Helicase ATP-binding" evidence="1">
    <location>
        <begin position="139"/>
        <end position="310"/>
    </location>
</feature>
<reference evidence="3" key="1">
    <citation type="submission" date="2017-06" db="EMBL/GenBank/DDBJ databases">
        <title>Capnocytophaga spp. assemblies.</title>
        <authorList>
            <person name="Gulvik C.A."/>
        </authorList>
    </citation>
    <scope>NUCLEOTIDE SEQUENCE [LARGE SCALE GENOMIC DNA]</scope>
    <source>
        <strain evidence="3">H4486</strain>
    </source>
</reference>
<accession>A0A250F0R7</accession>
<dbReference type="CDD" id="cd17926">
    <property type="entry name" value="DEXHc_RE"/>
    <property type="match status" value="1"/>
</dbReference>
<sequence length="1084" mass="124474">METLSLPNVRKLIYNQNGNQIWQHYFQGVVLEDVQLLHREPFVITSNGINYLLTSNENLDISNQYEYVLLVTKQPKIKDLEAGTIRVKRWLKHPRFETLSPDQVVSSWENKFKFIQEDEANNIKGLRPPQMGALYSILSHLQNPEDKGIVVMPTGTGKTETMLATLISNKCKKLLVSVPSDSLRTQISEKFITLGLLKEYGIVDEDCHNPIVGIMNSGITDIAILRDFISKVNVVVTTMDILTDSTAEAKTLYSQEFSHLFVDEAHHSEAQTWKELIDRFDKEKVFLFTATPYRNDGKNLQGKIIFNFSLRKAQEQRYYKQINYLPIREYNRKLADEKIAERAVQQLREDIANGYNHIIMARCKDKIRAKEVFEHYKQYEDLNPVMVYTNIGGLDKKIEAIKRGEHSIIVCVNMLGEGFDLPNLKIAAIHDERQSLPITLQFIGRFTRTSYSELGNASFITNIAYPPIHEELDELYARNADWNLILPRLNENATQKEIDFRNFLDGFRHLDKSKIPFQSIRPALSTVIYDNNSTEWNPLNWKEGISNLDTYEHQYSDNSNNTLVIILGKISNVDWGNFEVVKNLQWDIIIVYWDLRPNVNRIFVNTSIKGLSKDKLIEAVFNTQASKSKVAGMNVFRVFHDVKRLALFNVGARKLGQDLTFQNFIGKAVQDSIKPLEQGTMIKNNVFGVGYSEGEKISLGCSVSGKIWSYLRGNLSELTSWCKDVGNKVANENIDPNIVLQNTLKIEKIVSRPNILPIMVDWNPDMYDFSETRFEIQIDGNSYDLSNSELNIVEDDVANPLQFSFDTSDVRIIFEIELGAVNVDGQNVPYYKIIKRTNIDAVVFHGGTQQSIESFLQEFAPTIWFADGSQLFQNNYIKEKTEADVIPLDNIITDNWAGVNLRHESQDIAPYVQDSIQYYFINKIRNDFDIVYDDDGKGEIADIVGIKDLPTHIEVHLFHLKGAIEGRVSNDINNFYHVCGQAQKSLNWKYKFRKGKDFFDHLFKRKEKSLNGIICSRFIKGTEEDLENVLMAAKWKKETKFHIYIVQPALSKANASRDILQLLGNTYHYLYTLGNVELVVYSST</sequence>
<dbReference type="PROSITE" id="PS51192">
    <property type="entry name" value="HELICASE_ATP_BIND_1"/>
    <property type="match status" value="1"/>
</dbReference>
<organism evidence="2 3">
    <name type="scientific">Capnocytophaga sputigena</name>
    <dbReference type="NCBI Taxonomy" id="1019"/>
    <lineage>
        <taxon>Bacteria</taxon>
        <taxon>Pseudomonadati</taxon>
        <taxon>Bacteroidota</taxon>
        <taxon>Flavobacteriia</taxon>
        <taxon>Flavobacteriales</taxon>
        <taxon>Flavobacteriaceae</taxon>
        <taxon>Capnocytophaga</taxon>
    </lineage>
</organism>
<dbReference type="CDD" id="cd18785">
    <property type="entry name" value="SF2_C"/>
    <property type="match status" value="1"/>
</dbReference>
<dbReference type="Pfam" id="PF00271">
    <property type="entry name" value="Helicase_C"/>
    <property type="match status" value="1"/>
</dbReference>
<dbReference type="SMART" id="SM00487">
    <property type="entry name" value="DEXDc"/>
    <property type="match status" value="1"/>
</dbReference>
<keyword evidence="2" id="KW-0067">ATP-binding</keyword>
<dbReference type="GO" id="GO:0003677">
    <property type="term" value="F:DNA binding"/>
    <property type="evidence" value="ECO:0007669"/>
    <property type="project" value="InterPro"/>
</dbReference>
<dbReference type="InterPro" id="IPR006935">
    <property type="entry name" value="Helicase/UvrB_N"/>
</dbReference>
<dbReference type="GO" id="GO:0016787">
    <property type="term" value="F:hydrolase activity"/>
    <property type="evidence" value="ECO:0007669"/>
    <property type="project" value="InterPro"/>
</dbReference>
<dbReference type="PANTHER" id="PTHR47396:SF1">
    <property type="entry name" value="ATP-DEPENDENT HELICASE IRC3-RELATED"/>
    <property type="match status" value="1"/>
</dbReference>
<evidence type="ECO:0000259" key="1">
    <source>
        <dbReference type="PROSITE" id="PS51192"/>
    </source>
</evidence>
<dbReference type="GO" id="GO:0005829">
    <property type="term" value="C:cytosol"/>
    <property type="evidence" value="ECO:0007669"/>
    <property type="project" value="TreeGrafter"/>
</dbReference>
<keyword evidence="2" id="KW-0547">Nucleotide-binding</keyword>
<dbReference type="InterPro" id="IPR001650">
    <property type="entry name" value="Helicase_C-like"/>
</dbReference>
<gene>
    <name evidence="2" type="ORF">CGC59_03170</name>
</gene>
<keyword evidence="2" id="KW-0347">Helicase</keyword>
<proteinExistence type="predicted"/>
<dbReference type="GO" id="GO:0004386">
    <property type="term" value="F:helicase activity"/>
    <property type="evidence" value="ECO:0007669"/>
    <property type="project" value="UniProtKB-KW"/>
</dbReference>
<dbReference type="RefSeq" id="WP_095900850.1">
    <property type="nucleotide sequence ID" value="NZ_CP022383.1"/>
</dbReference>
<dbReference type="PANTHER" id="PTHR47396">
    <property type="entry name" value="TYPE I RESTRICTION ENZYME ECOKI R PROTEIN"/>
    <property type="match status" value="1"/>
</dbReference>